<feature type="domain" description="HPt" evidence="21">
    <location>
        <begin position="1022"/>
        <end position="1126"/>
    </location>
</feature>
<evidence type="ECO:0000256" key="9">
    <source>
        <dbReference type="ARBA" id="ARBA00022989"/>
    </source>
</evidence>
<keyword evidence="11 16" id="KW-0472">Membrane</keyword>
<dbReference type="CDD" id="cd00082">
    <property type="entry name" value="HisKA"/>
    <property type="match status" value="1"/>
</dbReference>
<dbReference type="Gene3D" id="3.30.450.20">
    <property type="entry name" value="PAS domain"/>
    <property type="match status" value="1"/>
</dbReference>
<dbReference type="Pfam" id="PF01627">
    <property type="entry name" value="Hpt"/>
    <property type="match status" value="1"/>
</dbReference>
<evidence type="ECO:0000256" key="4">
    <source>
        <dbReference type="ARBA" id="ARBA00022475"/>
    </source>
</evidence>
<dbReference type="Gene3D" id="1.20.120.160">
    <property type="entry name" value="HPT domain"/>
    <property type="match status" value="1"/>
</dbReference>
<evidence type="ECO:0000259" key="18">
    <source>
        <dbReference type="PROSITE" id="PS50110"/>
    </source>
</evidence>
<dbReference type="SUPFAM" id="SSF52172">
    <property type="entry name" value="CheY-like"/>
    <property type="match status" value="2"/>
</dbReference>
<evidence type="ECO:0000256" key="1">
    <source>
        <dbReference type="ARBA" id="ARBA00000085"/>
    </source>
</evidence>
<dbReference type="InterPro" id="IPR003661">
    <property type="entry name" value="HisK_dim/P_dom"/>
</dbReference>
<dbReference type="SUPFAM" id="SSF55874">
    <property type="entry name" value="ATPase domain of HSP90 chaperone/DNA topoisomerase II/histidine kinase"/>
    <property type="match status" value="1"/>
</dbReference>
<feature type="compositionally biased region" description="Polar residues" evidence="15">
    <location>
        <begin position="1094"/>
        <end position="1112"/>
    </location>
</feature>
<dbReference type="EMBL" id="JBHLXJ010000007">
    <property type="protein sequence ID" value="MFC0349318.1"/>
    <property type="molecule type" value="Genomic_DNA"/>
</dbReference>
<dbReference type="RefSeq" id="WP_390210842.1">
    <property type="nucleotide sequence ID" value="NZ_JBHLXJ010000007.1"/>
</dbReference>
<dbReference type="InterPro" id="IPR004358">
    <property type="entry name" value="Sig_transdc_His_kin-like_C"/>
</dbReference>
<evidence type="ECO:0000256" key="6">
    <source>
        <dbReference type="ARBA" id="ARBA00022692"/>
    </source>
</evidence>
<name>A0ABV6IC01_9BURK</name>
<dbReference type="NCBIfam" id="TIGR00229">
    <property type="entry name" value="sensory_box"/>
    <property type="match status" value="1"/>
</dbReference>
<dbReference type="InterPro" id="IPR000014">
    <property type="entry name" value="PAS"/>
</dbReference>
<dbReference type="SUPFAM" id="SSF47384">
    <property type="entry name" value="Homodimeric domain of signal transducing histidine kinase"/>
    <property type="match status" value="1"/>
</dbReference>
<dbReference type="InterPro" id="IPR005467">
    <property type="entry name" value="His_kinase_dom"/>
</dbReference>
<evidence type="ECO:0000256" key="15">
    <source>
        <dbReference type="SAM" id="MobiDB-lite"/>
    </source>
</evidence>
<proteinExistence type="predicted"/>
<evidence type="ECO:0000256" key="14">
    <source>
        <dbReference type="SAM" id="Coils"/>
    </source>
</evidence>
<dbReference type="InterPro" id="IPR001789">
    <property type="entry name" value="Sig_transdc_resp-reg_receiver"/>
</dbReference>
<dbReference type="EC" id="2.7.13.3" evidence="3"/>
<comment type="catalytic activity">
    <reaction evidence="1">
        <text>ATP + protein L-histidine = ADP + protein N-phospho-L-histidine.</text>
        <dbReference type="EC" id="2.7.13.3"/>
    </reaction>
</comment>
<feature type="domain" description="Response regulatory" evidence="18">
    <location>
        <begin position="853"/>
        <end position="969"/>
    </location>
</feature>
<keyword evidence="5 13" id="KW-0597">Phosphoprotein</keyword>
<dbReference type="InterPro" id="IPR036641">
    <property type="entry name" value="HPT_dom_sf"/>
</dbReference>
<dbReference type="CDD" id="cd17546">
    <property type="entry name" value="REC_hyHK_CKI1_RcsC-like"/>
    <property type="match status" value="1"/>
</dbReference>
<dbReference type="PROSITE" id="PS50894">
    <property type="entry name" value="HPT"/>
    <property type="match status" value="1"/>
</dbReference>
<evidence type="ECO:0000256" key="3">
    <source>
        <dbReference type="ARBA" id="ARBA00012438"/>
    </source>
</evidence>
<keyword evidence="8" id="KW-0067">ATP-binding</keyword>
<dbReference type="InterPro" id="IPR036890">
    <property type="entry name" value="HATPase_C_sf"/>
</dbReference>
<accession>A0ABV6IC01</accession>
<dbReference type="Gene3D" id="3.40.50.2300">
    <property type="match status" value="2"/>
</dbReference>
<dbReference type="InterPro" id="IPR011006">
    <property type="entry name" value="CheY-like_superfamily"/>
</dbReference>
<keyword evidence="7" id="KW-0547">Nucleotide-binding</keyword>
<protein>
    <recommendedName>
        <fullName evidence="3">histidine kinase</fullName>
        <ecNumber evidence="3">2.7.13.3</ecNumber>
    </recommendedName>
</protein>
<evidence type="ECO:0000313" key="22">
    <source>
        <dbReference type="EMBL" id="MFC0349318.1"/>
    </source>
</evidence>
<keyword evidence="4" id="KW-1003">Cell membrane</keyword>
<evidence type="ECO:0000259" key="19">
    <source>
        <dbReference type="PROSITE" id="PS50112"/>
    </source>
</evidence>
<dbReference type="CDD" id="cd16922">
    <property type="entry name" value="HATPase_EvgS-ArcB-TorS-like"/>
    <property type="match status" value="1"/>
</dbReference>
<comment type="subcellular location">
    <subcellularLocation>
        <location evidence="2">Cell membrane</location>
        <topology evidence="2">Multi-pass membrane protein</topology>
    </subcellularLocation>
</comment>
<keyword evidence="14" id="KW-0175">Coiled coil</keyword>
<sequence length="1221" mass="135809">MFALTNTRNLKRIRFLLVFFLPVAFAVIAGTIFDNLTRSVLTETQESLALEQERDVSSAREATEISRQAFEVQKIVTQTLGKAQSGQIEKEQASQIHAAVAEKVAKLDQRILTLGTTHDFNLVQEKIPAAITAFAEFRQFVLASTDSIAIDINVANRHLDQAVEHYADLNFILSDIANIYMENAVQNSAAARQKLQDMSERLSLVSQAGALGMIILWLFIAMNLGRRLDLISIGLQKLSSGIEINDENKVFHAIQTLALKPSSLINDLARAVTVFKRVQDERTSALVALKEREELYSSIVGQAPIGIVVVDLETLHFTNFNRATYEPLGYTEDEFRTISLYDIQATLSRKEVDERIDLIISNGGLEFENQRRTKDGGVRDYWISMRPLILRSGTFLTGIWVDITKRKQTERELSHYRNELEVIVKERTAKLATASATLELQSAELQAANEALLVAKNLAEEANRAKSSFLANMSHEIRTPMNAIIGLTHLIRRDTVSEHQQHQLDKVAGAAMHLLSIINDILDFSKIEAGKMSLDPTDFELERVVENVFALTSEKAEMKGLEVIARINDIPPLLHGDGVRLGQILLNFVTNAIKFTQSGSVMLVGSIVDKTEDQVRVRFEVRDTGIGLNAQQQAKLFAAFQQADVSTTRTYGGTGLGLAICRRLADLMEGQVGVESSLGKGSTFWVELPFGTKVSAAPRPMSALPPRTRVLVVDDIQEARELLVDMLTDMGARADSVSNGRLAVESVIKADADGDPYQIIFTDWQMPELNGTQSWQRIRLLPLKFMPVCILVSGSSGCPTDEVSVGGFTAFIPKPVMPAMLFETIQRHWGQAFAKRATQQPKQMVQRFKAGTKALLVEDNELNQEVAGELLREIHLTVDIAENGQVAIDLARENNYDVILMDIQMPVMDGITATRQIRELDAYKTVPIIAMTANAFAEDRSAAIEAGMNDHLAKPVDPYLLAQILAAWLPQAIELSIEQNKVMPQMDSASGLDHHEEAELHTILLQIPGFDLQAGLRSLNGDLARLTNLLRRFSVEHHQDGRQMIELIEQDQMQEAERALHTLKGLAGTLGFLKLQEYAADAERSIRLHDRSKTQSNIQSHTPSNTPSNTQAQAGIGQLKTELNSLDMELNVVVQALHRLLPQALPQSRPAKVIQPDALAEQLKQLCELLERDDLDASEFYDQLRASIAFHFPQAVKRLTAAIDNFAFREALTIIRDEMRT</sequence>
<evidence type="ECO:0000256" key="13">
    <source>
        <dbReference type="PROSITE-ProRule" id="PRU00169"/>
    </source>
</evidence>
<dbReference type="SMART" id="SM00387">
    <property type="entry name" value="HATPase_c"/>
    <property type="match status" value="1"/>
</dbReference>
<evidence type="ECO:0000256" key="8">
    <source>
        <dbReference type="ARBA" id="ARBA00022840"/>
    </source>
</evidence>
<dbReference type="PANTHER" id="PTHR45339:SF1">
    <property type="entry name" value="HYBRID SIGNAL TRANSDUCTION HISTIDINE KINASE J"/>
    <property type="match status" value="1"/>
</dbReference>
<dbReference type="SMART" id="SM00448">
    <property type="entry name" value="REC"/>
    <property type="match status" value="2"/>
</dbReference>
<feature type="domain" description="PAS" evidence="19">
    <location>
        <begin position="292"/>
        <end position="363"/>
    </location>
</feature>
<feature type="coiled-coil region" evidence="14">
    <location>
        <begin position="406"/>
        <end position="465"/>
    </location>
</feature>
<dbReference type="InterPro" id="IPR035965">
    <property type="entry name" value="PAS-like_dom_sf"/>
</dbReference>
<comment type="caution">
    <text evidence="22">The sequence shown here is derived from an EMBL/GenBank/DDBJ whole genome shotgun (WGS) entry which is preliminary data.</text>
</comment>
<evidence type="ECO:0000256" key="11">
    <source>
        <dbReference type="ARBA" id="ARBA00023136"/>
    </source>
</evidence>
<dbReference type="PRINTS" id="PR00344">
    <property type="entry name" value="BCTRLSENSOR"/>
</dbReference>
<reference evidence="22 23" key="1">
    <citation type="submission" date="2024-09" db="EMBL/GenBank/DDBJ databases">
        <authorList>
            <person name="Sun Q."/>
            <person name="Mori K."/>
        </authorList>
    </citation>
    <scope>NUCLEOTIDE SEQUENCE [LARGE SCALE GENOMIC DNA]</scope>
    <source>
        <strain evidence="22 23">CCM 8677</strain>
    </source>
</reference>
<evidence type="ECO:0000256" key="5">
    <source>
        <dbReference type="ARBA" id="ARBA00022553"/>
    </source>
</evidence>
<feature type="modified residue" description="4-aspartylphosphate" evidence="13">
    <location>
        <position position="902"/>
    </location>
</feature>
<feature type="domain" description="PAC" evidence="20">
    <location>
        <begin position="365"/>
        <end position="415"/>
    </location>
</feature>
<dbReference type="InterPro" id="IPR000700">
    <property type="entry name" value="PAS-assoc_C"/>
</dbReference>
<dbReference type="Proteomes" id="UP001589844">
    <property type="component" value="Unassembled WGS sequence"/>
</dbReference>
<dbReference type="PANTHER" id="PTHR45339">
    <property type="entry name" value="HYBRID SIGNAL TRANSDUCTION HISTIDINE KINASE J"/>
    <property type="match status" value="1"/>
</dbReference>
<feature type="modified residue" description="Phosphohistidine" evidence="12">
    <location>
        <position position="1061"/>
    </location>
</feature>
<dbReference type="InterPro" id="IPR003594">
    <property type="entry name" value="HATPase_dom"/>
</dbReference>
<evidence type="ECO:0000256" key="12">
    <source>
        <dbReference type="PROSITE-ProRule" id="PRU00110"/>
    </source>
</evidence>
<evidence type="ECO:0000256" key="16">
    <source>
        <dbReference type="SAM" id="Phobius"/>
    </source>
</evidence>
<evidence type="ECO:0000259" key="20">
    <source>
        <dbReference type="PROSITE" id="PS50113"/>
    </source>
</evidence>
<dbReference type="Pfam" id="PF02518">
    <property type="entry name" value="HATPase_c"/>
    <property type="match status" value="1"/>
</dbReference>
<keyword evidence="6 16" id="KW-0812">Transmembrane</keyword>
<feature type="transmembrane region" description="Helical" evidence="16">
    <location>
        <begin position="12"/>
        <end position="33"/>
    </location>
</feature>
<dbReference type="InterPro" id="IPR036097">
    <property type="entry name" value="HisK_dim/P_sf"/>
</dbReference>
<dbReference type="SMART" id="SM00388">
    <property type="entry name" value="HisKA"/>
    <property type="match status" value="1"/>
</dbReference>
<dbReference type="CDD" id="cd00156">
    <property type="entry name" value="REC"/>
    <property type="match status" value="1"/>
</dbReference>
<feature type="modified residue" description="4-aspartylphosphate" evidence="13">
    <location>
        <position position="763"/>
    </location>
</feature>
<evidence type="ECO:0000313" key="23">
    <source>
        <dbReference type="Proteomes" id="UP001589844"/>
    </source>
</evidence>
<dbReference type="Gene3D" id="1.10.287.130">
    <property type="match status" value="1"/>
</dbReference>
<organism evidence="22 23">
    <name type="scientific">Undibacterium danionis</name>
    <dbReference type="NCBI Taxonomy" id="1812100"/>
    <lineage>
        <taxon>Bacteria</taxon>
        <taxon>Pseudomonadati</taxon>
        <taxon>Pseudomonadota</taxon>
        <taxon>Betaproteobacteria</taxon>
        <taxon>Burkholderiales</taxon>
        <taxon>Oxalobacteraceae</taxon>
        <taxon>Undibacterium</taxon>
    </lineage>
</organism>
<dbReference type="Gene3D" id="3.30.565.10">
    <property type="entry name" value="Histidine kinase-like ATPase, C-terminal domain"/>
    <property type="match status" value="1"/>
</dbReference>
<evidence type="ECO:0000256" key="10">
    <source>
        <dbReference type="ARBA" id="ARBA00023012"/>
    </source>
</evidence>
<dbReference type="SUPFAM" id="SSF47226">
    <property type="entry name" value="Histidine-containing phosphotransfer domain, HPT domain"/>
    <property type="match status" value="1"/>
</dbReference>
<gene>
    <name evidence="22" type="ORF">ACFFJH_05835</name>
</gene>
<dbReference type="SMART" id="SM00091">
    <property type="entry name" value="PAS"/>
    <property type="match status" value="1"/>
</dbReference>
<keyword evidence="23" id="KW-1185">Reference proteome</keyword>
<evidence type="ECO:0000259" key="21">
    <source>
        <dbReference type="PROSITE" id="PS50894"/>
    </source>
</evidence>
<dbReference type="InterPro" id="IPR008207">
    <property type="entry name" value="Sig_transdc_His_kin_Hpt_dom"/>
</dbReference>
<feature type="domain" description="Histidine kinase" evidence="17">
    <location>
        <begin position="472"/>
        <end position="692"/>
    </location>
</feature>
<dbReference type="PROSITE" id="PS50113">
    <property type="entry name" value="PAC"/>
    <property type="match status" value="1"/>
</dbReference>
<dbReference type="Pfam" id="PF00512">
    <property type="entry name" value="HisKA"/>
    <property type="match status" value="1"/>
</dbReference>
<feature type="domain" description="Response regulatory" evidence="18">
    <location>
        <begin position="709"/>
        <end position="829"/>
    </location>
</feature>
<dbReference type="SUPFAM" id="SSF55785">
    <property type="entry name" value="PYP-like sensor domain (PAS domain)"/>
    <property type="match status" value="1"/>
</dbReference>
<dbReference type="Pfam" id="PF00072">
    <property type="entry name" value="Response_reg"/>
    <property type="match status" value="2"/>
</dbReference>
<dbReference type="PROSITE" id="PS50112">
    <property type="entry name" value="PAS"/>
    <property type="match status" value="1"/>
</dbReference>
<keyword evidence="9 16" id="KW-1133">Transmembrane helix</keyword>
<dbReference type="CDD" id="cd00130">
    <property type="entry name" value="PAS"/>
    <property type="match status" value="1"/>
</dbReference>
<evidence type="ECO:0000256" key="7">
    <source>
        <dbReference type="ARBA" id="ARBA00022741"/>
    </source>
</evidence>
<evidence type="ECO:0000256" key="2">
    <source>
        <dbReference type="ARBA" id="ARBA00004651"/>
    </source>
</evidence>
<evidence type="ECO:0000259" key="17">
    <source>
        <dbReference type="PROSITE" id="PS50109"/>
    </source>
</evidence>
<dbReference type="PROSITE" id="PS50109">
    <property type="entry name" value="HIS_KIN"/>
    <property type="match status" value="1"/>
</dbReference>
<keyword evidence="10" id="KW-0902">Two-component regulatory system</keyword>
<feature type="region of interest" description="Disordered" evidence="15">
    <location>
        <begin position="1090"/>
        <end position="1112"/>
    </location>
</feature>
<dbReference type="PROSITE" id="PS50110">
    <property type="entry name" value="RESPONSE_REGULATORY"/>
    <property type="match status" value="2"/>
</dbReference>
<dbReference type="Pfam" id="PF13426">
    <property type="entry name" value="PAS_9"/>
    <property type="match status" value="1"/>
</dbReference>